<dbReference type="Proteomes" id="UP001627154">
    <property type="component" value="Unassembled WGS sequence"/>
</dbReference>
<feature type="region of interest" description="Disordered" evidence="1">
    <location>
        <begin position="1"/>
        <end position="27"/>
    </location>
</feature>
<protein>
    <recommendedName>
        <fullName evidence="4">Single domain-containing protein</fullName>
    </recommendedName>
</protein>
<dbReference type="EMBL" id="JBJJXI010000055">
    <property type="protein sequence ID" value="KAL3399783.1"/>
    <property type="molecule type" value="Genomic_DNA"/>
</dbReference>
<reference evidence="2 3" key="1">
    <citation type="journal article" date="2024" name="bioRxiv">
        <title>A reference genome for Trichogramma kaykai: A tiny desert-dwelling parasitoid wasp with competing sex-ratio distorters.</title>
        <authorList>
            <person name="Culotta J."/>
            <person name="Lindsey A.R."/>
        </authorList>
    </citation>
    <scope>NUCLEOTIDE SEQUENCE [LARGE SCALE GENOMIC DNA]</scope>
    <source>
        <strain evidence="2 3">KSX58</strain>
    </source>
</reference>
<evidence type="ECO:0000256" key="1">
    <source>
        <dbReference type="SAM" id="MobiDB-lite"/>
    </source>
</evidence>
<gene>
    <name evidence="2" type="ORF">TKK_007021</name>
</gene>
<dbReference type="AlphaFoldDB" id="A0ABD2X494"/>
<comment type="caution">
    <text evidence="2">The sequence shown here is derived from an EMBL/GenBank/DDBJ whole genome shotgun (WGS) entry which is preliminary data.</text>
</comment>
<name>A0ABD2X494_9HYME</name>
<evidence type="ECO:0008006" key="4">
    <source>
        <dbReference type="Google" id="ProtNLM"/>
    </source>
</evidence>
<evidence type="ECO:0000313" key="2">
    <source>
        <dbReference type="EMBL" id="KAL3399783.1"/>
    </source>
</evidence>
<evidence type="ECO:0000313" key="3">
    <source>
        <dbReference type="Proteomes" id="UP001627154"/>
    </source>
</evidence>
<organism evidence="2 3">
    <name type="scientific">Trichogramma kaykai</name>
    <dbReference type="NCBI Taxonomy" id="54128"/>
    <lineage>
        <taxon>Eukaryota</taxon>
        <taxon>Metazoa</taxon>
        <taxon>Ecdysozoa</taxon>
        <taxon>Arthropoda</taxon>
        <taxon>Hexapoda</taxon>
        <taxon>Insecta</taxon>
        <taxon>Pterygota</taxon>
        <taxon>Neoptera</taxon>
        <taxon>Endopterygota</taxon>
        <taxon>Hymenoptera</taxon>
        <taxon>Apocrita</taxon>
        <taxon>Proctotrupomorpha</taxon>
        <taxon>Chalcidoidea</taxon>
        <taxon>Trichogrammatidae</taxon>
        <taxon>Trichogramma</taxon>
    </lineage>
</organism>
<accession>A0ABD2X494</accession>
<keyword evidence="3" id="KW-1185">Reference proteome</keyword>
<sequence>MYKASGFSLPGPISDKTPSRVPSIRSSVQRNMKSRRLALLFCAILAVSSVSAQIEESEDDVIYKAEYCRTTEVLKNRCQIEKCNQEDTRYLVIGCPTFKCSDKILGTRQDASKPYPHCCPVPDCS</sequence>
<proteinExistence type="predicted"/>